<dbReference type="AlphaFoldDB" id="A0A7Y0F1N1"/>
<evidence type="ECO:0000313" key="3">
    <source>
        <dbReference type="Proteomes" id="UP000588277"/>
    </source>
</evidence>
<dbReference type="Proteomes" id="UP000588277">
    <property type="component" value="Unassembled WGS sequence"/>
</dbReference>
<organism evidence="2 3">
    <name type="scientific">Bifidobacterium moraviense</name>
    <dbReference type="NCBI Taxonomy" id="2675323"/>
    <lineage>
        <taxon>Bacteria</taxon>
        <taxon>Bacillati</taxon>
        <taxon>Actinomycetota</taxon>
        <taxon>Actinomycetes</taxon>
        <taxon>Bifidobacteriales</taxon>
        <taxon>Bifidobacteriaceae</taxon>
        <taxon>Bifidobacterium</taxon>
    </lineage>
</organism>
<comment type="caution">
    <text evidence="2">The sequence shown here is derived from an EMBL/GenBank/DDBJ whole genome shotgun (WGS) entry which is preliminary data.</text>
</comment>
<evidence type="ECO:0000313" key="2">
    <source>
        <dbReference type="EMBL" id="NMN00326.1"/>
    </source>
</evidence>
<proteinExistence type="predicted"/>
<gene>
    <name evidence="2" type="ORF">G1C96_0904</name>
</gene>
<feature type="compositionally biased region" description="Polar residues" evidence="1">
    <location>
        <begin position="56"/>
        <end position="67"/>
    </location>
</feature>
<protein>
    <submittedName>
        <fullName evidence="2">Uncharacterized protein</fullName>
    </submittedName>
</protein>
<dbReference type="EMBL" id="JAAIIH010000004">
    <property type="protein sequence ID" value="NMN00326.1"/>
    <property type="molecule type" value="Genomic_DNA"/>
</dbReference>
<keyword evidence="3" id="KW-1185">Reference proteome</keyword>
<accession>A0A7Y0F1N1</accession>
<sequence length="104" mass="11597">MHLFAALHLTVYTRTPHGSAHHSWHEDYISCYIAAPMRVMREMRAMRAMRAMRNLSRTVGRGQSRTASRYACGPSPVSRRNAVLNALGEPKPQSAAMDATEADV</sequence>
<name>A0A7Y0F1N1_9BIFI</name>
<reference evidence="2 3" key="1">
    <citation type="submission" date="2020-02" db="EMBL/GenBank/DDBJ databases">
        <title>Characterization of phylogenetic diversity of novel bifidobacterial species isolated in Czech ZOOs.</title>
        <authorList>
            <person name="Lugli G.A."/>
            <person name="Vera N.B."/>
            <person name="Ventura M."/>
        </authorList>
    </citation>
    <scope>NUCLEOTIDE SEQUENCE [LARGE SCALE GENOMIC DNA]</scope>
    <source>
        <strain evidence="2 3">DSM 109958</strain>
    </source>
</reference>
<feature type="region of interest" description="Disordered" evidence="1">
    <location>
        <begin position="56"/>
        <end position="76"/>
    </location>
</feature>
<evidence type="ECO:0000256" key="1">
    <source>
        <dbReference type="SAM" id="MobiDB-lite"/>
    </source>
</evidence>